<dbReference type="PRINTS" id="PR00705">
    <property type="entry name" value="PAPAIN"/>
</dbReference>
<comment type="similarity">
    <text evidence="1">Belongs to the peptidase C1 family.</text>
</comment>
<dbReference type="InterPro" id="IPR038765">
    <property type="entry name" value="Papain-like_cys_pep_sf"/>
</dbReference>
<reference evidence="7" key="1">
    <citation type="journal article" date="2013" name="Nat. Biotechnol.">
        <title>Chinese hamster genome sequenced from sorted chromosomes.</title>
        <authorList>
            <person name="Brinkrolf K."/>
            <person name="Rupp O."/>
            <person name="Laux H."/>
            <person name="Kollin F."/>
            <person name="Ernst W."/>
            <person name="Linke B."/>
            <person name="Kofler R."/>
            <person name="Romand S."/>
            <person name="Hesse F."/>
            <person name="Budach W.E."/>
            <person name="Galosy S."/>
            <person name="Muller D."/>
            <person name="Noll T."/>
            <person name="Wienberg J."/>
            <person name="Jostock T."/>
            <person name="Leonard M."/>
            <person name="Grillari J."/>
            <person name="Tauch A."/>
            <person name="Goesmann A."/>
            <person name="Helk B."/>
            <person name="Mott J.E."/>
            <person name="Puhler A."/>
            <person name="Borth N."/>
        </authorList>
    </citation>
    <scope>NUCLEOTIDE SEQUENCE [LARGE SCALE GENOMIC DNA]</scope>
    <source>
        <strain evidence="7">17A/GY</strain>
    </source>
</reference>
<evidence type="ECO:0000256" key="1">
    <source>
        <dbReference type="ARBA" id="ARBA00008455"/>
    </source>
</evidence>
<feature type="domain" description="Cathepsin propeptide inhibitor" evidence="5">
    <location>
        <begin position="29"/>
        <end position="88"/>
    </location>
</feature>
<name>A0A061ICE2_CRIGR</name>
<evidence type="ECO:0000259" key="5">
    <source>
        <dbReference type="SMART" id="SM00848"/>
    </source>
</evidence>
<feature type="chain" id="PRO_5018565478" evidence="3">
    <location>
        <begin position="18"/>
        <end position="612"/>
    </location>
</feature>
<keyword evidence="3" id="KW-0732">Signal</keyword>
<dbReference type="InterPro" id="IPR000668">
    <property type="entry name" value="Peptidase_C1A_C"/>
</dbReference>
<dbReference type="FunFam" id="3.90.70.10:FF:000332">
    <property type="entry name" value="Cathepsin L1"/>
    <property type="match status" value="2"/>
</dbReference>
<proteinExistence type="inferred from homology"/>
<dbReference type="GO" id="GO:0006508">
    <property type="term" value="P:proteolysis"/>
    <property type="evidence" value="ECO:0007669"/>
    <property type="project" value="InterPro"/>
</dbReference>
<evidence type="ECO:0000259" key="4">
    <source>
        <dbReference type="SMART" id="SM00645"/>
    </source>
</evidence>
<dbReference type="InterPro" id="IPR013201">
    <property type="entry name" value="Prot_inhib_I29"/>
</dbReference>
<feature type="signal peptide" evidence="3">
    <location>
        <begin position="1"/>
        <end position="17"/>
    </location>
</feature>
<dbReference type="InterPro" id="IPR025661">
    <property type="entry name" value="Pept_asp_AS"/>
</dbReference>
<dbReference type="Pfam" id="PF08246">
    <property type="entry name" value="Inhibitor_I29"/>
    <property type="match status" value="1"/>
</dbReference>
<dbReference type="Gene3D" id="3.90.70.10">
    <property type="entry name" value="Cysteine proteinases"/>
    <property type="match status" value="2"/>
</dbReference>
<dbReference type="PANTHER" id="PTHR12411">
    <property type="entry name" value="CYSTEINE PROTEASE FAMILY C1-RELATED"/>
    <property type="match status" value="1"/>
</dbReference>
<evidence type="ECO:0000313" key="6">
    <source>
        <dbReference type="EMBL" id="ERE80695.1"/>
    </source>
</evidence>
<organism evidence="6 7">
    <name type="scientific">Cricetulus griseus</name>
    <name type="common">Chinese hamster</name>
    <name type="synonym">Cricetulus barabensis griseus</name>
    <dbReference type="NCBI Taxonomy" id="10029"/>
    <lineage>
        <taxon>Eukaryota</taxon>
        <taxon>Metazoa</taxon>
        <taxon>Chordata</taxon>
        <taxon>Craniata</taxon>
        <taxon>Vertebrata</taxon>
        <taxon>Euteleostomi</taxon>
        <taxon>Mammalia</taxon>
        <taxon>Eutheria</taxon>
        <taxon>Euarchontoglires</taxon>
        <taxon>Glires</taxon>
        <taxon>Rodentia</taxon>
        <taxon>Myomorpha</taxon>
        <taxon>Muroidea</taxon>
        <taxon>Cricetidae</taxon>
        <taxon>Cricetinae</taxon>
        <taxon>Cricetulus</taxon>
    </lineage>
</organism>
<gene>
    <name evidence="6" type="ORF">H671_3g8673</name>
</gene>
<dbReference type="InterPro" id="IPR013128">
    <property type="entry name" value="Peptidase_C1A"/>
</dbReference>
<sequence>MVPVFFLAAVCFRMVSAAPTHDPSLNAEWQKWKTKYRKTYINNEEVERRALWEENMKLIQLHNKEYHQGKNTFTMAMNAFGDQRPLELAQTLTAFQSQEAKETNIFQEPLLGDVPKSVDWRKHGYVTPVKDQGSCVSCWAFSAVGSLEGQMFRKTGKLVPLSEQNLVDCSRSQHNNGCHGGLFTSAFQYIKDNGGLDTSESYPYEAQDGPCRYDPKHSAANITGFVVVPSNEEALMKAVATVGPISIGISVRLRSLLFYKSGFYYDPDCYNHYPNHSVLLVGYGEESDGQKYWLVKNSWGEEWGMDGYIKIAKDRNNHCSIATIAAYPTVHQGLPHLCAILQLSVHEYSSLNTETGAEVPAIEPSTNIEFRQLMTGFQSMGTKEMNVFQEPLLGDVPKSVDWRNLSYVTPVKDQGQCSSCWAFSAVGSLEGQIFRKTGQLISLSEQNLVDCSWSYGNIGCFGGLMEYAFRYVKENRGLDTRVSYPYEARNGPCRYDPKNSAANVTDFVKIPISEDALMKAVATVGPISVGVDSHHHSFRFYKGGMYYEPHCSSSNLDHAVLVVGYGEESDGNKYWMVKNSWGQGWGMNGYIKMARDRNNNCGIATYAIYPTV</sequence>
<accession>A0A061ICE2</accession>
<dbReference type="SMART" id="SM00645">
    <property type="entry name" value="Pept_C1"/>
    <property type="match status" value="2"/>
</dbReference>
<dbReference type="PROSITE" id="PS00640">
    <property type="entry name" value="THIOL_PROTEASE_ASN"/>
    <property type="match status" value="1"/>
</dbReference>
<dbReference type="AlphaFoldDB" id="A0A061ICE2"/>
<dbReference type="InterPro" id="IPR025660">
    <property type="entry name" value="Pept_his_AS"/>
</dbReference>
<dbReference type="Proteomes" id="UP000030759">
    <property type="component" value="Unassembled WGS sequence"/>
</dbReference>
<dbReference type="EMBL" id="KE670985">
    <property type="protein sequence ID" value="ERE80695.1"/>
    <property type="molecule type" value="Genomic_DNA"/>
</dbReference>
<dbReference type="EC" id="3.4.22.15" evidence="6"/>
<evidence type="ECO:0000256" key="3">
    <source>
        <dbReference type="SAM" id="SignalP"/>
    </source>
</evidence>
<dbReference type="InterPro" id="IPR039417">
    <property type="entry name" value="Peptidase_C1A_papain-like"/>
</dbReference>
<feature type="domain" description="Peptidase C1A papain C-terminal" evidence="4">
    <location>
        <begin position="396"/>
        <end position="611"/>
    </location>
</feature>
<dbReference type="SUPFAM" id="SSF54001">
    <property type="entry name" value="Cysteine proteinases"/>
    <property type="match status" value="2"/>
</dbReference>
<dbReference type="SMART" id="SM00848">
    <property type="entry name" value="Inhibitor_I29"/>
    <property type="match status" value="1"/>
</dbReference>
<dbReference type="GO" id="GO:0004197">
    <property type="term" value="F:cysteine-type endopeptidase activity"/>
    <property type="evidence" value="ECO:0007669"/>
    <property type="project" value="UniProtKB-EC"/>
</dbReference>
<feature type="domain" description="Peptidase C1A papain C-terminal" evidence="4">
    <location>
        <begin position="114"/>
        <end position="329"/>
    </location>
</feature>
<dbReference type="Pfam" id="PF00112">
    <property type="entry name" value="Peptidase_C1"/>
    <property type="match status" value="2"/>
</dbReference>
<protein>
    <submittedName>
        <fullName evidence="6">Cathepsin L1-like isoform 1</fullName>
        <ecNumber evidence="6">3.4.22.15</ecNumber>
    </submittedName>
</protein>
<dbReference type="PROSITE" id="PS00639">
    <property type="entry name" value="THIOL_PROTEASE_HIS"/>
    <property type="match status" value="1"/>
</dbReference>
<dbReference type="CDD" id="cd02248">
    <property type="entry name" value="Peptidase_C1A"/>
    <property type="match status" value="2"/>
</dbReference>
<keyword evidence="2" id="KW-1015">Disulfide bond</keyword>
<evidence type="ECO:0000256" key="2">
    <source>
        <dbReference type="ARBA" id="ARBA00023157"/>
    </source>
</evidence>
<evidence type="ECO:0000313" key="7">
    <source>
        <dbReference type="Proteomes" id="UP000030759"/>
    </source>
</evidence>
<keyword evidence="6" id="KW-0378">Hydrolase</keyword>